<gene>
    <name evidence="1" type="ORF">V6M85_00805</name>
</gene>
<reference evidence="1 2" key="1">
    <citation type="submission" date="2024-02" db="EMBL/GenBank/DDBJ databases">
        <title>STSV induces naive adaptation in Sulfolobus.</title>
        <authorList>
            <person name="Xiang X."/>
            <person name="Song M."/>
        </authorList>
    </citation>
    <scope>NUCLEOTIDE SEQUENCE [LARGE SCALE GENOMIC DNA]</scope>
    <source>
        <strain evidence="1 2">RT2</strain>
    </source>
</reference>
<dbReference type="Proteomes" id="UP001432202">
    <property type="component" value="Chromosome"/>
</dbReference>
<evidence type="ECO:0008006" key="3">
    <source>
        <dbReference type="Google" id="ProtNLM"/>
    </source>
</evidence>
<name>A0AAX4L0W8_9CREN</name>
<organism evidence="1 2">
    <name type="scientific">Sulfolobus tengchongensis</name>
    <dbReference type="NCBI Taxonomy" id="207809"/>
    <lineage>
        <taxon>Archaea</taxon>
        <taxon>Thermoproteota</taxon>
        <taxon>Thermoprotei</taxon>
        <taxon>Sulfolobales</taxon>
        <taxon>Sulfolobaceae</taxon>
        <taxon>Sulfolobus</taxon>
    </lineage>
</organism>
<evidence type="ECO:0000313" key="2">
    <source>
        <dbReference type="Proteomes" id="UP001432202"/>
    </source>
</evidence>
<sequence length="228" mass="27277">MKLKEALDKKDIEYLLKSIKEILTLLKSKDSSERDIGWKSINLLLDNGNIKELIPYKAYLRSLLWHRLQGVRDEAWRNLHIYKILQVEGIERALTAYSDKIKWSAWNNVLKLIQLEIVTKTYVRSIRYTYWRLLRSIYPTIRKKAWRLFVTLVHEGIFDSSDKDRFFEFLKNRKANVRILAWRTAILLLKENFITLEELKANVKYLEELTLHQSKIKKVAEKLVKELT</sequence>
<keyword evidence="2" id="KW-1185">Reference proteome</keyword>
<dbReference type="RefSeq" id="WP_338601789.1">
    <property type="nucleotide sequence ID" value="NZ_CP146016.1"/>
</dbReference>
<dbReference type="AlphaFoldDB" id="A0AAX4L0W8"/>
<protein>
    <recommendedName>
        <fullName evidence="3">HEAT repeat domain-containing protein</fullName>
    </recommendedName>
</protein>
<dbReference type="GeneID" id="89335264"/>
<dbReference type="EMBL" id="CP146016">
    <property type="protein sequence ID" value="WWQ60654.1"/>
    <property type="molecule type" value="Genomic_DNA"/>
</dbReference>
<accession>A0AAX4L0W8</accession>
<evidence type="ECO:0000313" key="1">
    <source>
        <dbReference type="EMBL" id="WWQ60654.1"/>
    </source>
</evidence>
<proteinExistence type="predicted"/>